<gene>
    <name evidence="2" type="ORF">IEQ44_03450</name>
</gene>
<keyword evidence="2" id="KW-0560">Oxidoreductase</keyword>
<comment type="caution">
    <text evidence="2">The sequence shown here is derived from an EMBL/GenBank/DDBJ whole genome shotgun (WGS) entry which is preliminary data.</text>
</comment>
<protein>
    <submittedName>
        <fullName evidence="2">Antibiotic biosynthesis monooxygenase</fullName>
    </submittedName>
</protein>
<dbReference type="Pfam" id="PF03992">
    <property type="entry name" value="ABM"/>
    <property type="match status" value="1"/>
</dbReference>
<keyword evidence="3" id="KW-1185">Reference proteome</keyword>
<name>A0ABR9RQ81_9ACTN</name>
<dbReference type="Gene3D" id="3.30.70.100">
    <property type="match status" value="1"/>
</dbReference>
<keyword evidence="2" id="KW-0503">Monooxygenase</keyword>
<sequence>MIVVNRFRVPLPRGEEFRAQLQAAYEVLAAQRGFASGRIGRNVDDPELWLLHTEWRDVGSYRRALSTYDAKLTAVPTLSLAVDEPSAYEPVVPGAVLNDPQARSIG</sequence>
<dbReference type="Proteomes" id="UP000756387">
    <property type="component" value="Unassembled WGS sequence"/>
</dbReference>
<organism evidence="2 3">
    <name type="scientific">Nocardioides malaquae</name>
    <dbReference type="NCBI Taxonomy" id="2773426"/>
    <lineage>
        <taxon>Bacteria</taxon>
        <taxon>Bacillati</taxon>
        <taxon>Actinomycetota</taxon>
        <taxon>Actinomycetes</taxon>
        <taxon>Propionibacteriales</taxon>
        <taxon>Nocardioidaceae</taxon>
        <taxon>Nocardioides</taxon>
    </lineage>
</organism>
<dbReference type="GO" id="GO:0004497">
    <property type="term" value="F:monooxygenase activity"/>
    <property type="evidence" value="ECO:0007669"/>
    <property type="project" value="UniProtKB-KW"/>
</dbReference>
<dbReference type="SUPFAM" id="SSF54909">
    <property type="entry name" value="Dimeric alpha+beta barrel"/>
    <property type="match status" value="1"/>
</dbReference>
<evidence type="ECO:0000313" key="3">
    <source>
        <dbReference type="Proteomes" id="UP000756387"/>
    </source>
</evidence>
<dbReference type="PROSITE" id="PS51725">
    <property type="entry name" value="ABM"/>
    <property type="match status" value="1"/>
</dbReference>
<accession>A0ABR9RQ81</accession>
<dbReference type="InterPro" id="IPR011008">
    <property type="entry name" value="Dimeric_a/b-barrel"/>
</dbReference>
<evidence type="ECO:0000259" key="1">
    <source>
        <dbReference type="PROSITE" id="PS51725"/>
    </source>
</evidence>
<dbReference type="InterPro" id="IPR007138">
    <property type="entry name" value="ABM_dom"/>
</dbReference>
<reference evidence="2 3" key="1">
    <citation type="submission" date="2020-10" db="EMBL/GenBank/DDBJ databases">
        <title>Nocardioides sp. isolated from sludge.</title>
        <authorList>
            <person name="Zhang X."/>
        </authorList>
    </citation>
    <scope>NUCLEOTIDE SEQUENCE [LARGE SCALE GENOMIC DNA]</scope>
    <source>
        <strain evidence="2 3">Y6</strain>
    </source>
</reference>
<feature type="domain" description="ABM" evidence="1">
    <location>
        <begin position="1"/>
        <end position="92"/>
    </location>
</feature>
<evidence type="ECO:0000313" key="2">
    <source>
        <dbReference type="EMBL" id="MBE7323707.1"/>
    </source>
</evidence>
<dbReference type="EMBL" id="JADCSA010000002">
    <property type="protein sequence ID" value="MBE7323707.1"/>
    <property type="molecule type" value="Genomic_DNA"/>
</dbReference>
<proteinExistence type="predicted"/>
<dbReference type="RefSeq" id="WP_193637008.1">
    <property type="nucleotide sequence ID" value="NZ_JADCSA010000002.1"/>
</dbReference>